<reference evidence="2" key="1">
    <citation type="submission" date="2021-05" db="EMBL/GenBank/DDBJ databases">
        <authorList>
            <person name="Alioto T."/>
            <person name="Alioto T."/>
            <person name="Gomez Garrido J."/>
        </authorList>
    </citation>
    <scope>NUCLEOTIDE SEQUENCE</scope>
</reference>
<proteinExistence type="predicted"/>
<organism evidence="2">
    <name type="scientific">Cacopsylla melanoneura</name>
    <dbReference type="NCBI Taxonomy" id="428564"/>
    <lineage>
        <taxon>Eukaryota</taxon>
        <taxon>Metazoa</taxon>
        <taxon>Ecdysozoa</taxon>
        <taxon>Arthropoda</taxon>
        <taxon>Hexapoda</taxon>
        <taxon>Insecta</taxon>
        <taxon>Pterygota</taxon>
        <taxon>Neoptera</taxon>
        <taxon>Paraneoptera</taxon>
        <taxon>Hemiptera</taxon>
        <taxon>Sternorrhyncha</taxon>
        <taxon>Psylloidea</taxon>
        <taxon>Psyllidae</taxon>
        <taxon>Psyllinae</taxon>
        <taxon>Cacopsylla</taxon>
    </lineage>
</organism>
<protein>
    <submittedName>
        <fullName evidence="2">Uncharacterized protein</fullName>
    </submittedName>
</protein>
<sequence>MIFPRPQQLHLSPSLQTLVQSYITPEFPDQPTSPRWSGSQGQPTPTSQGQPTLTISQGQPRPPPSVSCSKFRWILASNDAVTDSLLASATLRLPTPNIGPYC</sequence>
<feature type="region of interest" description="Disordered" evidence="1">
    <location>
        <begin position="22"/>
        <end position="67"/>
    </location>
</feature>
<feature type="compositionally biased region" description="Low complexity" evidence="1">
    <location>
        <begin position="37"/>
        <end position="52"/>
    </location>
</feature>
<evidence type="ECO:0000313" key="2">
    <source>
        <dbReference type="EMBL" id="CAG6653334.1"/>
    </source>
</evidence>
<name>A0A8D8RL14_9HEMI</name>
<dbReference type="EMBL" id="HBUF01173003">
    <property type="protein sequence ID" value="CAG6653334.1"/>
    <property type="molecule type" value="Transcribed_RNA"/>
</dbReference>
<dbReference type="AlphaFoldDB" id="A0A8D8RL14"/>
<evidence type="ECO:0000256" key="1">
    <source>
        <dbReference type="SAM" id="MobiDB-lite"/>
    </source>
</evidence>
<accession>A0A8D8RL14</accession>